<dbReference type="InterPro" id="IPR046342">
    <property type="entry name" value="CBS_dom_sf"/>
</dbReference>
<organism evidence="1 2">
    <name type="scientific">Clavibacter michiganensis subsp. michiganensis</name>
    <dbReference type="NCBI Taxonomy" id="33013"/>
    <lineage>
        <taxon>Bacteria</taxon>
        <taxon>Bacillati</taxon>
        <taxon>Actinomycetota</taxon>
        <taxon>Actinomycetes</taxon>
        <taxon>Micrococcales</taxon>
        <taxon>Microbacteriaceae</taxon>
        <taxon>Clavibacter</taxon>
    </lineage>
</organism>
<dbReference type="Gene3D" id="3.90.1280.20">
    <property type="match status" value="1"/>
</dbReference>
<proteinExistence type="predicted"/>
<evidence type="ECO:0000313" key="2">
    <source>
        <dbReference type="Proteomes" id="UP000195062"/>
    </source>
</evidence>
<evidence type="ECO:0000313" key="1">
    <source>
        <dbReference type="EMBL" id="OUE01343.1"/>
    </source>
</evidence>
<dbReference type="PANTHER" id="PTHR43099:SF5">
    <property type="entry name" value="HLYC_CORC FAMILY TRANSPORTER"/>
    <property type="match status" value="1"/>
</dbReference>
<dbReference type="Proteomes" id="UP000195062">
    <property type="component" value="Unassembled WGS sequence"/>
</dbReference>
<dbReference type="SUPFAM" id="SSF54631">
    <property type="entry name" value="CBS-domain pair"/>
    <property type="match status" value="1"/>
</dbReference>
<protein>
    <recommendedName>
        <fullName evidence="3">CBS domain-containing protein</fullName>
    </recommendedName>
</protein>
<dbReference type="EMBL" id="MDHH01000003">
    <property type="protein sequence ID" value="OUE01343.1"/>
    <property type="molecule type" value="Genomic_DNA"/>
</dbReference>
<dbReference type="AlphaFoldDB" id="A0A251XGM8"/>
<keyword evidence="2" id="KW-1185">Reference proteome</keyword>
<reference evidence="1 2" key="1">
    <citation type="submission" date="2016-08" db="EMBL/GenBank/DDBJ databases">
        <title>Genome sequence of Clavibacter michiganensis subsp. michiganensis strain CASJ007.</title>
        <authorList>
            <person name="Thapa S.P."/>
            <person name="Coaker G."/>
        </authorList>
    </citation>
    <scope>NUCLEOTIDE SEQUENCE [LARGE SCALE GENOMIC DNA]</scope>
    <source>
        <strain evidence="1">CASJ007</strain>
    </source>
</reference>
<sequence>MSVFAGTELEDALAMMRRSGAHLARAFTEAGETTGVLFLEDIIEELVGEVQDATRRV</sequence>
<gene>
    <name evidence="1" type="ORF">CMMCAS07_13620</name>
</gene>
<comment type="caution">
    <text evidence="1">The sequence shown here is derived from an EMBL/GenBank/DDBJ whole genome shotgun (WGS) entry which is preliminary data.</text>
</comment>
<accession>A0A251XGM8</accession>
<dbReference type="InterPro" id="IPR051676">
    <property type="entry name" value="UPF0053_domain"/>
</dbReference>
<evidence type="ECO:0008006" key="3">
    <source>
        <dbReference type="Google" id="ProtNLM"/>
    </source>
</evidence>
<dbReference type="PANTHER" id="PTHR43099">
    <property type="entry name" value="UPF0053 PROTEIN YRKA"/>
    <property type="match status" value="1"/>
</dbReference>
<name>A0A251XGM8_CLAMM</name>